<proteinExistence type="inferred from homology"/>
<organism evidence="11 12">
    <name type="scientific">Nocardia beijingensis</name>
    <dbReference type="NCBI Taxonomy" id="95162"/>
    <lineage>
        <taxon>Bacteria</taxon>
        <taxon>Bacillati</taxon>
        <taxon>Actinomycetota</taxon>
        <taxon>Actinomycetes</taxon>
        <taxon>Mycobacteriales</taxon>
        <taxon>Nocardiaceae</taxon>
        <taxon>Nocardia</taxon>
    </lineage>
</organism>
<dbReference type="Gene3D" id="3.40.640.10">
    <property type="entry name" value="Type I PLP-dependent aspartate aminotransferase-like (Major domain)"/>
    <property type="match status" value="1"/>
</dbReference>
<dbReference type="Proteomes" id="UP001611450">
    <property type="component" value="Unassembled WGS sequence"/>
</dbReference>
<dbReference type="InterPro" id="IPR004839">
    <property type="entry name" value="Aminotransferase_I/II_large"/>
</dbReference>
<dbReference type="CDD" id="cd00609">
    <property type="entry name" value="AAT_like"/>
    <property type="match status" value="1"/>
</dbReference>
<dbReference type="NCBIfam" id="NF002877">
    <property type="entry name" value="PRK03317.1"/>
    <property type="match status" value="1"/>
</dbReference>
<evidence type="ECO:0000256" key="6">
    <source>
        <dbReference type="ARBA" id="ARBA00022679"/>
    </source>
</evidence>
<gene>
    <name evidence="9" type="primary">hisC</name>
    <name evidence="11" type="ORF">ACH47G_31990</name>
</gene>
<evidence type="ECO:0000256" key="4">
    <source>
        <dbReference type="ARBA" id="ARBA00022576"/>
    </source>
</evidence>
<dbReference type="EC" id="2.6.1.9" evidence="9"/>
<dbReference type="GO" id="GO:0004400">
    <property type="term" value="F:histidinol-phosphate transaminase activity"/>
    <property type="evidence" value="ECO:0007669"/>
    <property type="project" value="UniProtKB-EC"/>
</dbReference>
<comment type="catalytic activity">
    <reaction evidence="9">
        <text>L-histidinol phosphate + 2-oxoglutarate = 3-(imidazol-4-yl)-2-oxopropyl phosphate + L-glutamate</text>
        <dbReference type="Rhea" id="RHEA:23744"/>
        <dbReference type="ChEBI" id="CHEBI:16810"/>
        <dbReference type="ChEBI" id="CHEBI:29985"/>
        <dbReference type="ChEBI" id="CHEBI:57766"/>
        <dbReference type="ChEBI" id="CHEBI:57980"/>
        <dbReference type="EC" id="2.6.1.9"/>
    </reaction>
</comment>
<accession>A0ABW7WT11</accession>
<sequence length="377" mass="40458">MTRAVSAPGADLTLDELPLRENLRGKKPYGAPQLTVPVQLNTNENPHPPSRALIDDVAESIRAAAADLHRYPDRDAVALRTDLARYLTAQTGVAVQTGNVWAANGSNEILQQLLQAFGGPGRSALGFVPSYSMHPIISEGIDTEWIEAKRNADFSLDIEHALAAIAERRPDVVFVTSPNNPTGHSIPQDELARILAAAPGIVVVDEAYGEFSAQPSAIGLIDRFPAKLVVTRTMSKAFAFAGGRLGYLVAAPAVIDAMLLVRLPYHLSVVTQAAARAALRHADETLGSVAELAAQRDRVAAALRELGYDVIPSDANFLLFGRFTDAAVTWQRYLDHGVLIRDVGLPGYLRTTIGLAAENDELLRVSELLAGTDLAPR</sequence>
<evidence type="ECO:0000256" key="5">
    <source>
        <dbReference type="ARBA" id="ARBA00022605"/>
    </source>
</evidence>
<keyword evidence="5 9" id="KW-0028">Amino-acid biosynthesis</keyword>
<dbReference type="EMBL" id="JBIRXV010000010">
    <property type="protein sequence ID" value="MFI2325133.1"/>
    <property type="molecule type" value="Genomic_DNA"/>
</dbReference>
<dbReference type="InterPro" id="IPR015422">
    <property type="entry name" value="PyrdxlP-dep_Trfase_small"/>
</dbReference>
<dbReference type="RefSeq" id="WP_396948797.1">
    <property type="nucleotide sequence ID" value="NZ_JBIRXV010000010.1"/>
</dbReference>
<keyword evidence="4 9" id="KW-0032">Aminotransferase</keyword>
<evidence type="ECO:0000256" key="2">
    <source>
        <dbReference type="ARBA" id="ARBA00007970"/>
    </source>
</evidence>
<evidence type="ECO:0000259" key="10">
    <source>
        <dbReference type="Pfam" id="PF00155"/>
    </source>
</evidence>
<evidence type="ECO:0000256" key="1">
    <source>
        <dbReference type="ARBA" id="ARBA00001933"/>
    </source>
</evidence>
<dbReference type="Pfam" id="PF00155">
    <property type="entry name" value="Aminotran_1_2"/>
    <property type="match status" value="1"/>
</dbReference>
<evidence type="ECO:0000256" key="8">
    <source>
        <dbReference type="ARBA" id="ARBA00023102"/>
    </source>
</evidence>
<dbReference type="InterPro" id="IPR005861">
    <property type="entry name" value="HisP_aminotrans"/>
</dbReference>
<dbReference type="SUPFAM" id="SSF53383">
    <property type="entry name" value="PLP-dependent transferases"/>
    <property type="match status" value="1"/>
</dbReference>
<comment type="caution">
    <text evidence="11">The sequence shown here is derived from an EMBL/GenBank/DDBJ whole genome shotgun (WGS) entry which is preliminary data.</text>
</comment>
<evidence type="ECO:0000256" key="3">
    <source>
        <dbReference type="ARBA" id="ARBA00011738"/>
    </source>
</evidence>
<keyword evidence="12" id="KW-1185">Reference proteome</keyword>
<keyword evidence="6 9" id="KW-0808">Transferase</keyword>
<dbReference type="InterPro" id="IPR015421">
    <property type="entry name" value="PyrdxlP-dep_Trfase_major"/>
</dbReference>
<reference evidence="11 12" key="1">
    <citation type="submission" date="2024-10" db="EMBL/GenBank/DDBJ databases">
        <title>The Natural Products Discovery Center: Release of the First 8490 Sequenced Strains for Exploring Actinobacteria Biosynthetic Diversity.</title>
        <authorList>
            <person name="Kalkreuter E."/>
            <person name="Kautsar S.A."/>
            <person name="Yang D."/>
            <person name="Bader C.D."/>
            <person name="Teijaro C.N."/>
            <person name="Fluegel L."/>
            <person name="Davis C.M."/>
            <person name="Simpson J.R."/>
            <person name="Lauterbach L."/>
            <person name="Steele A.D."/>
            <person name="Gui C."/>
            <person name="Meng S."/>
            <person name="Li G."/>
            <person name="Viehrig K."/>
            <person name="Ye F."/>
            <person name="Su P."/>
            <person name="Kiefer A.F."/>
            <person name="Nichols A."/>
            <person name="Cepeda A.J."/>
            <person name="Yan W."/>
            <person name="Fan B."/>
            <person name="Jiang Y."/>
            <person name="Adhikari A."/>
            <person name="Zheng C.-J."/>
            <person name="Schuster L."/>
            <person name="Cowan T.M."/>
            <person name="Smanski M.J."/>
            <person name="Chevrette M.G."/>
            <person name="De Carvalho L.P.S."/>
            <person name="Shen B."/>
        </authorList>
    </citation>
    <scope>NUCLEOTIDE SEQUENCE [LARGE SCALE GENOMIC DNA]</scope>
    <source>
        <strain evidence="11 12">NPDC019626</strain>
    </source>
</reference>
<dbReference type="HAMAP" id="MF_01023">
    <property type="entry name" value="HisC_aminotrans_2"/>
    <property type="match status" value="1"/>
</dbReference>
<keyword evidence="7 9" id="KW-0663">Pyridoxal phosphate</keyword>
<comment type="subunit">
    <text evidence="3 9">Homodimer.</text>
</comment>
<comment type="pathway">
    <text evidence="9">Amino-acid biosynthesis; L-histidine biosynthesis; L-histidine from 5-phospho-alpha-D-ribose 1-diphosphate: step 7/9.</text>
</comment>
<dbReference type="InterPro" id="IPR015424">
    <property type="entry name" value="PyrdxlP-dep_Trfase"/>
</dbReference>
<dbReference type="NCBIfam" id="TIGR01141">
    <property type="entry name" value="hisC"/>
    <property type="match status" value="1"/>
</dbReference>
<evidence type="ECO:0000256" key="9">
    <source>
        <dbReference type="HAMAP-Rule" id="MF_01023"/>
    </source>
</evidence>
<comment type="cofactor">
    <cofactor evidence="1 9">
        <name>pyridoxal 5'-phosphate</name>
        <dbReference type="ChEBI" id="CHEBI:597326"/>
    </cofactor>
</comment>
<comment type="similarity">
    <text evidence="2 9">Belongs to the class-II pyridoxal-phosphate-dependent aminotransferase family. Histidinol-phosphate aminotransferase subfamily.</text>
</comment>
<evidence type="ECO:0000313" key="11">
    <source>
        <dbReference type="EMBL" id="MFI2325133.1"/>
    </source>
</evidence>
<feature type="modified residue" description="N6-(pyridoxal phosphate)lysine" evidence="9">
    <location>
        <position position="236"/>
    </location>
</feature>
<evidence type="ECO:0000256" key="7">
    <source>
        <dbReference type="ARBA" id="ARBA00022898"/>
    </source>
</evidence>
<protein>
    <recommendedName>
        <fullName evidence="9">Histidinol-phosphate aminotransferase</fullName>
        <ecNumber evidence="9">2.6.1.9</ecNumber>
    </recommendedName>
    <alternativeName>
        <fullName evidence="9">Imidazole acetol-phosphate transaminase</fullName>
    </alternativeName>
</protein>
<name>A0ABW7WT11_9NOCA</name>
<evidence type="ECO:0000313" key="12">
    <source>
        <dbReference type="Proteomes" id="UP001611450"/>
    </source>
</evidence>
<dbReference type="PANTHER" id="PTHR42885">
    <property type="entry name" value="HISTIDINOL-PHOSPHATE AMINOTRANSFERASE-RELATED"/>
    <property type="match status" value="1"/>
</dbReference>
<keyword evidence="8 9" id="KW-0368">Histidine biosynthesis</keyword>
<dbReference type="PANTHER" id="PTHR42885:SF2">
    <property type="entry name" value="HISTIDINOL-PHOSPHATE AMINOTRANSFERASE"/>
    <property type="match status" value="1"/>
</dbReference>
<feature type="domain" description="Aminotransferase class I/classII large" evidence="10">
    <location>
        <begin position="38"/>
        <end position="363"/>
    </location>
</feature>
<dbReference type="Gene3D" id="3.90.1150.10">
    <property type="entry name" value="Aspartate Aminotransferase, domain 1"/>
    <property type="match status" value="1"/>
</dbReference>
<dbReference type="PROSITE" id="PS00599">
    <property type="entry name" value="AA_TRANSFER_CLASS_2"/>
    <property type="match status" value="1"/>
</dbReference>
<dbReference type="InterPro" id="IPR001917">
    <property type="entry name" value="Aminotrans_II_pyridoxalP_BS"/>
</dbReference>